<dbReference type="AlphaFoldDB" id="A0AAV4X5Z3"/>
<name>A0AAV4X5Z3_CAEEX</name>
<dbReference type="Proteomes" id="UP001054945">
    <property type="component" value="Unassembled WGS sequence"/>
</dbReference>
<dbReference type="EMBL" id="BPLR01017337">
    <property type="protein sequence ID" value="GIY90640.1"/>
    <property type="molecule type" value="Genomic_DNA"/>
</dbReference>
<gene>
    <name evidence="1" type="ORF">CEXT_136571</name>
</gene>
<evidence type="ECO:0000313" key="2">
    <source>
        <dbReference type="Proteomes" id="UP001054945"/>
    </source>
</evidence>
<evidence type="ECO:0000313" key="1">
    <source>
        <dbReference type="EMBL" id="GIY90640.1"/>
    </source>
</evidence>
<accession>A0AAV4X5Z3</accession>
<comment type="caution">
    <text evidence="1">The sequence shown here is derived from an EMBL/GenBank/DDBJ whole genome shotgun (WGS) entry which is preliminary data.</text>
</comment>
<reference evidence="1 2" key="1">
    <citation type="submission" date="2021-06" db="EMBL/GenBank/DDBJ databases">
        <title>Caerostris extrusa draft genome.</title>
        <authorList>
            <person name="Kono N."/>
            <person name="Arakawa K."/>
        </authorList>
    </citation>
    <scope>NUCLEOTIDE SEQUENCE [LARGE SCALE GENOMIC DNA]</scope>
</reference>
<protein>
    <submittedName>
        <fullName evidence="1">Uncharacterized protein</fullName>
    </submittedName>
</protein>
<keyword evidence="2" id="KW-1185">Reference proteome</keyword>
<proteinExistence type="predicted"/>
<organism evidence="1 2">
    <name type="scientific">Caerostris extrusa</name>
    <name type="common">Bark spider</name>
    <name type="synonym">Caerostris bankana</name>
    <dbReference type="NCBI Taxonomy" id="172846"/>
    <lineage>
        <taxon>Eukaryota</taxon>
        <taxon>Metazoa</taxon>
        <taxon>Ecdysozoa</taxon>
        <taxon>Arthropoda</taxon>
        <taxon>Chelicerata</taxon>
        <taxon>Arachnida</taxon>
        <taxon>Araneae</taxon>
        <taxon>Araneomorphae</taxon>
        <taxon>Entelegynae</taxon>
        <taxon>Araneoidea</taxon>
        <taxon>Araneidae</taxon>
        <taxon>Caerostris</taxon>
    </lineage>
</organism>
<sequence length="146" mass="17282">MIEKDFCNFLGFWIVRVEHMHLGRKATQIISRPSFNPRFREYSLCYFESFGEHRIRVYEVNSACKHLQAKNQNKKNATVFAEEQYSSPRIKRHPSRLRRLFSYSDQGDTVFSMIVIFSATLPTPCTELSQIMQRRLLSVRLVDDLE</sequence>